<evidence type="ECO:0000259" key="1">
    <source>
        <dbReference type="Pfam" id="PF00534"/>
    </source>
</evidence>
<proteinExistence type="predicted"/>
<dbReference type="PANTHER" id="PTHR45947">
    <property type="entry name" value="SULFOQUINOVOSYL TRANSFERASE SQD2"/>
    <property type="match status" value="1"/>
</dbReference>
<comment type="caution">
    <text evidence="2">The sequence shown here is derived from an EMBL/GenBank/DDBJ whole genome shotgun (WGS) entry which is preliminary data.</text>
</comment>
<evidence type="ECO:0000313" key="3">
    <source>
        <dbReference type="Proteomes" id="UP000322976"/>
    </source>
</evidence>
<dbReference type="Proteomes" id="UP000322976">
    <property type="component" value="Unassembled WGS sequence"/>
</dbReference>
<dbReference type="SUPFAM" id="SSF53756">
    <property type="entry name" value="UDP-Glycosyltransferase/glycogen phosphorylase"/>
    <property type="match status" value="1"/>
</dbReference>
<reference evidence="2 3" key="1">
    <citation type="submission" date="2019-08" db="EMBL/GenBank/DDBJ databases">
        <title>Calorimonas adulescens gen. nov., sp. nov., an anaerobic thermophilic bacterium from Sakhalin hot spring.</title>
        <authorList>
            <person name="Khomyakova M.A."/>
            <person name="Merkel A.Y."/>
            <person name="Novikov A."/>
            <person name="Bonch-Osmolovskaya E.A."/>
            <person name="Slobodkin A.I."/>
        </authorList>
    </citation>
    <scope>NUCLEOTIDE SEQUENCE [LARGE SCALE GENOMIC DNA]</scope>
    <source>
        <strain evidence="2 3">A05MB</strain>
    </source>
</reference>
<keyword evidence="3" id="KW-1185">Reference proteome</keyword>
<organism evidence="2 3">
    <name type="scientific">Calorimonas adulescens</name>
    <dbReference type="NCBI Taxonomy" id="2606906"/>
    <lineage>
        <taxon>Bacteria</taxon>
        <taxon>Bacillati</taxon>
        <taxon>Bacillota</taxon>
        <taxon>Clostridia</taxon>
        <taxon>Thermoanaerobacterales</taxon>
        <taxon>Thermoanaerobacteraceae</taxon>
        <taxon>Calorimonas</taxon>
    </lineage>
</organism>
<dbReference type="InterPro" id="IPR001296">
    <property type="entry name" value="Glyco_trans_1"/>
</dbReference>
<accession>A0A5D8QF07</accession>
<sequence length="379" mass="44361">MKIVHICQYFAEDMGYQENLLPVYQKILGHKVYIITSDREPLFHNNKDKRIVGKLIKNYKGVELFRINIKYESINRFVIFNDLYNLLENIQPDYIFHHGITVPSLFTAIKYVKKNPYVILNCDIHSDYNNSMRNYFSEIYHKVIWRNIIKFCLPYIKKIYCVAPESLKFAENVYKIYKDKLEFLPLGGDTKVLENYDMVRSKYRKLLGINDNELLFVHAGKITSSKNTKLLLESFNHLEFNNIHLLIIGDIENSYYKELEPYIVVNKRIKYIGWKSSEELEKYFCAADLLIQPGSLSAIFEQAICCGLPVVLKECELNKFLVSNNNGILLKQMTSEELENILRTVIENRDLIDVMHKKAVEFAQNSLSYQVIANKTLGS</sequence>
<protein>
    <submittedName>
        <fullName evidence="2">Glycosyltransferase family 4 protein</fullName>
    </submittedName>
</protein>
<feature type="domain" description="Glycosyl transferase family 1" evidence="1">
    <location>
        <begin position="200"/>
        <end position="359"/>
    </location>
</feature>
<keyword evidence="2" id="KW-0808">Transferase</keyword>
<dbReference type="PANTHER" id="PTHR45947:SF3">
    <property type="entry name" value="SULFOQUINOVOSYL TRANSFERASE SQD2"/>
    <property type="match status" value="1"/>
</dbReference>
<dbReference type="AlphaFoldDB" id="A0A5D8QF07"/>
<dbReference type="Pfam" id="PF00534">
    <property type="entry name" value="Glycos_transf_1"/>
    <property type="match status" value="1"/>
</dbReference>
<dbReference type="GO" id="GO:0016757">
    <property type="term" value="F:glycosyltransferase activity"/>
    <property type="evidence" value="ECO:0007669"/>
    <property type="project" value="InterPro"/>
</dbReference>
<gene>
    <name evidence="2" type="ORF">FWJ32_01800</name>
</gene>
<dbReference type="Gene3D" id="3.40.50.2000">
    <property type="entry name" value="Glycogen Phosphorylase B"/>
    <property type="match status" value="2"/>
</dbReference>
<evidence type="ECO:0000313" key="2">
    <source>
        <dbReference type="EMBL" id="TZE83082.1"/>
    </source>
</evidence>
<name>A0A5D8QF07_9THEO</name>
<dbReference type="EMBL" id="VTPS01000002">
    <property type="protein sequence ID" value="TZE83082.1"/>
    <property type="molecule type" value="Genomic_DNA"/>
</dbReference>
<dbReference type="CDD" id="cd03801">
    <property type="entry name" value="GT4_PimA-like"/>
    <property type="match status" value="1"/>
</dbReference>
<dbReference type="InterPro" id="IPR050194">
    <property type="entry name" value="Glycosyltransferase_grp1"/>
</dbReference>
<dbReference type="RefSeq" id="WP_149544278.1">
    <property type="nucleotide sequence ID" value="NZ_VTPS01000002.1"/>
</dbReference>